<feature type="transmembrane region" description="Helical" evidence="8">
    <location>
        <begin position="6"/>
        <end position="26"/>
    </location>
</feature>
<keyword evidence="6 8" id="KW-1133">Transmembrane helix</keyword>
<name>A0A0G3F017_9BURK</name>
<feature type="transmembrane region" description="Helical" evidence="8">
    <location>
        <begin position="241"/>
        <end position="257"/>
    </location>
</feature>
<dbReference type="EMBL" id="CP011568">
    <property type="protein sequence ID" value="AKJ70371.2"/>
    <property type="molecule type" value="Genomic_DNA"/>
</dbReference>
<dbReference type="InterPro" id="IPR052017">
    <property type="entry name" value="TSUP"/>
</dbReference>
<evidence type="ECO:0000256" key="8">
    <source>
        <dbReference type="RuleBase" id="RU363041"/>
    </source>
</evidence>
<feature type="transmembrane region" description="Helical" evidence="8">
    <location>
        <begin position="78"/>
        <end position="97"/>
    </location>
</feature>
<proteinExistence type="inferred from homology"/>
<dbReference type="PANTHER" id="PTHR30269:SF37">
    <property type="entry name" value="MEMBRANE TRANSPORTER PROTEIN"/>
    <property type="match status" value="1"/>
</dbReference>
<keyword evidence="3" id="KW-0813">Transport</keyword>
<evidence type="ECO:0000313" key="10">
    <source>
        <dbReference type="Proteomes" id="UP000036700"/>
    </source>
</evidence>
<dbReference type="AlphaFoldDB" id="A0A0G3F017"/>
<comment type="similarity">
    <text evidence="2 8">Belongs to the 4-toluene sulfonate uptake permease (TSUP) (TC 2.A.102) family.</text>
</comment>
<dbReference type="InterPro" id="IPR002781">
    <property type="entry name" value="TM_pro_TauE-like"/>
</dbReference>
<accession>A0A0G3F017</accession>
<evidence type="ECO:0000256" key="4">
    <source>
        <dbReference type="ARBA" id="ARBA00022475"/>
    </source>
</evidence>
<dbReference type="PANTHER" id="PTHR30269">
    <property type="entry name" value="TRANSMEMBRANE PROTEIN YFCA"/>
    <property type="match status" value="1"/>
</dbReference>
<keyword evidence="10" id="KW-1185">Reference proteome</keyword>
<dbReference type="GO" id="GO:0005886">
    <property type="term" value="C:plasma membrane"/>
    <property type="evidence" value="ECO:0007669"/>
    <property type="project" value="UniProtKB-SubCell"/>
</dbReference>
<feature type="transmembrane region" description="Helical" evidence="8">
    <location>
        <begin position="144"/>
        <end position="165"/>
    </location>
</feature>
<keyword evidence="7 8" id="KW-0472">Membrane</keyword>
<organism evidence="9 10">
    <name type="scientific">Pandoraea thiooxydans</name>
    <dbReference type="NCBI Taxonomy" id="445709"/>
    <lineage>
        <taxon>Bacteria</taxon>
        <taxon>Pseudomonadati</taxon>
        <taxon>Pseudomonadota</taxon>
        <taxon>Betaproteobacteria</taxon>
        <taxon>Burkholderiales</taxon>
        <taxon>Burkholderiaceae</taxon>
        <taxon>Pandoraea</taxon>
    </lineage>
</organism>
<evidence type="ECO:0000256" key="3">
    <source>
        <dbReference type="ARBA" id="ARBA00022448"/>
    </source>
</evidence>
<keyword evidence="4 8" id="KW-1003">Cell membrane</keyword>
<feature type="transmembrane region" description="Helical" evidence="8">
    <location>
        <begin position="104"/>
        <end position="124"/>
    </location>
</feature>
<dbReference type="Proteomes" id="UP000036700">
    <property type="component" value="Chromosome"/>
</dbReference>
<evidence type="ECO:0000256" key="5">
    <source>
        <dbReference type="ARBA" id="ARBA00022692"/>
    </source>
</evidence>
<feature type="transmembrane region" description="Helical" evidence="8">
    <location>
        <begin position="177"/>
        <end position="194"/>
    </location>
</feature>
<evidence type="ECO:0000256" key="6">
    <source>
        <dbReference type="ARBA" id="ARBA00022989"/>
    </source>
</evidence>
<protein>
    <recommendedName>
        <fullName evidence="8">Probable membrane transporter protein</fullName>
    </recommendedName>
</protein>
<evidence type="ECO:0000256" key="7">
    <source>
        <dbReference type="ARBA" id="ARBA00023136"/>
    </source>
</evidence>
<comment type="subcellular location">
    <subcellularLocation>
        <location evidence="1 8">Cell membrane</location>
        <topology evidence="1 8">Multi-pass membrane protein</topology>
    </subcellularLocation>
</comment>
<reference evidence="10" key="1">
    <citation type="submission" date="2015-06" db="EMBL/GenBank/DDBJ databases">
        <authorList>
            <person name="Lim Y.L."/>
            <person name="Ee R."/>
            <person name="Yong D."/>
            <person name="How K.Y."/>
            <person name="Yin W.F."/>
            <person name="Chan K.G."/>
        </authorList>
    </citation>
    <scope>NUCLEOTIDE SEQUENCE [LARGE SCALE GENOMIC DNA]</scope>
    <source>
        <strain evidence="10">DSM 25325</strain>
    </source>
</reference>
<evidence type="ECO:0000256" key="2">
    <source>
        <dbReference type="ARBA" id="ARBA00009142"/>
    </source>
</evidence>
<evidence type="ECO:0000256" key="1">
    <source>
        <dbReference type="ARBA" id="ARBA00004651"/>
    </source>
</evidence>
<keyword evidence="5 8" id="KW-0812">Transmembrane</keyword>
<dbReference type="STRING" id="445709.ABW99_04845"/>
<feature type="transmembrane region" description="Helical" evidence="8">
    <location>
        <begin position="38"/>
        <end position="58"/>
    </location>
</feature>
<dbReference type="Pfam" id="PF01925">
    <property type="entry name" value="TauE"/>
    <property type="match status" value="1"/>
</dbReference>
<dbReference type="KEGG" id="ptx:ABW99_04845"/>
<evidence type="ECO:0000313" key="9">
    <source>
        <dbReference type="EMBL" id="AKJ70371.2"/>
    </source>
</evidence>
<gene>
    <name evidence="9" type="ORF">ABW99_04845</name>
</gene>
<feature type="transmembrane region" description="Helical" evidence="8">
    <location>
        <begin position="200"/>
        <end position="220"/>
    </location>
</feature>
<sequence>MIETWFGMTLPLLVLSALVMLGAGVVRGYTGFGSSAVAVGTLAIVMSPARIVPVMYLMEIAASVTLIPAIRQHIDWHWLRPLAIANLIATPVGVWILSRFDAAALRLMVALSLLALSLVLLSGWSRAPTGRPAGAPLRWATGGLSGIMSGIAAIGGLSVAAIFLLTGVAASQLRATMVALLLIMDVWAFALSYAGGIVHWHTLALFVLMAPAMMTGIRLGHRLFKRDAARHGSDGKFRRRVSWLLLAIAAAGLVRMAL</sequence>